<dbReference type="InterPro" id="IPR028082">
    <property type="entry name" value="Peripla_BP_I"/>
</dbReference>
<dbReference type="Pfam" id="PF13458">
    <property type="entry name" value="Peripla_BP_6"/>
    <property type="match status" value="1"/>
</dbReference>
<dbReference type="AlphaFoldDB" id="A0A6B1D8S4"/>
<dbReference type="SUPFAM" id="SSF53822">
    <property type="entry name" value="Periplasmic binding protein-like I"/>
    <property type="match status" value="1"/>
</dbReference>
<dbReference type="Gene3D" id="3.40.50.2300">
    <property type="match status" value="2"/>
</dbReference>
<dbReference type="EMBL" id="VXMH01000065">
    <property type="protein sequence ID" value="MYC95735.1"/>
    <property type="molecule type" value="Genomic_DNA"/>
</dbReference>
<sequence>MTKIDRRRGASGRGNGSAFSSPLLRWPILLFSLLLSGACIPQNMVGSPLGTVVVGPGEAIQIRTAFVLSNIGELGSSMQRAVALALDDYGPIKGHKVTIGAGLDSLCTPEGGAAAAQTVIGDRRVVGVIGTSCSAAAVKASPVLSEAGLVLISPSNTAPSLTSDLRGNAGADHYAGYYRTSNNDLYEAEAVAEFAHHDLGLHDMAVFHDGDPYTAGLANAFAAAFEQGDGRVTIATVSKGQTDMIAVLTEVAAANPDGLFLPLFPDEAGEIIRQMGQVAGLEGVVLIGGAALVDSEFLAIPESEGMYLASPELHFESSVNEATGKSGGDLAAAYQEKYNEAPGSVYMAHAYDAATLLLRAIEAVAVAQGDALYIDRARLREALTGTAAFSGIIGALTCDEFGDCGTGNLRIVHHTDSTITDAEALEIVYYHLQDDQ</sequence>
<evidence type="ECO:0000256" key="2">
    <source>
        <dbReference type="ARBA" id="ARBA00022729"/>
    </source>
</evidence>
<name>A0A6B1D8S4_9CHLR</name>
<dbReference type="PANTHER" id="PTHR47151">
    <property type="entry name" value="LEU/ILE/VAL-BINDING ABC TRANSPORTER SUBUNIT"/>
    <property type="match status" value="1"/>
</dbReference>
<feature type="domain" description="Leucine-binding protein" evidence="3">
    <location>
        <begin position="72"/>
        <end position="397"/>
    </location>
</feature>
<evidence type="ECO:0000256" key="1">
    <source>
        <dbReference type="ARBA" id="ARBA00010062"/>
    </source>
</evidence>
<comment type="similarity">
    <text evidence="1">Belongs to the leucine-binding protein family.</text>
</comment>
<organism evidence="4">
    <name type="scientific">Caldilineaceae bacterium SB0661_bin_32</name>
    <dbReference type="NCBI Taxonomy" id="2605255"/>
    <lineage>
        <taxon>Bacteria</taxon>
        <taxon>Bacillati</taxon>
        <taxon>Chloroflexota</taxon>
        <taxon>Caldilineae</taxon>
        <taxon>Caldilineales</taxon>
        <taxon>Caldilineaceae</taxon>
    </lineage>
</organism>
<protein>
    <submittedName>
        <fullName evidence="4">ABC transporter substrate-binding protein</fullName>
    </submittedName>
</protein>
<reference evidence="4" key="1">
    <citation type="submission" date="2019-09" db="EMBL/GenBank/DDBJ databases">
        <title>Characterisation of the sponge microbiome using genome-centric metagenomics.</title>
        <authorList>
            <person name="Engelberts J.P."/>
            <person name="Robbins S.J."/>
            <person name="De Goeij J.M."/>
            <person name="Aranda M."/>
            <person name="Bell S.C."/>
            <person name="Webster N.S."/>
        </authorList>
    </citation>
    <scope>NUCLEOTIDE SEQUENCE</scope>
    <source>
        <strain evidence="4">SB0661_bin_32</strain>
    </source>
</reference>
<evidence type="ECO:0000259" key="3">
    <source>
        <dbReference type="Pfam" id="PF13458"/>
    </source>
</evidence>
<gene>
    <name evidence="4" type="ORF">F4X14_12275</name>
</gene>
<comment type="caution">
    <text evidence="4">The sequence shown here is derived from an EMBL/GenBank/DDBJ whole genome shotgun (WGS) entry which is preliminary data.</text>
</comment>
<dbReference type="PANTHER" id="PTHR47151:SF2">
    <property type="entry name" value="AMINO ACID BINDING PROTEIN"/>
    <property type="match status" value="1"/>
</dbReference>
<evidence type="ECO:0000313" key="4">
    <source>
        <dbReference type="EMBL" id="MYC95735.1"/>
    </source>
</evidence>
<dbReference type="InterPro" id="IPR028081">
    <property type="entry name" value="Leu-bd"/>
</dbReference>
<keyword evidence="2" id="KW-0732">Signal</keyword>
<accession>A0A6B1D8S4</accession>
<proteinExistence type="inferred from homology"/>
<dbReference type="CDD" id="cd06342">
    <property type="entry name" value="PBP1_ABC_LIVBP-like"/>
    <property type="match status" value="1"/>
</dbReference>